<proteinExistence type="predicted"/>
<name>A0A370HCJ5_9NOCA</name>
<protein>
    <submittedName>
        <fullName evidence="1">Uncharacterized protein</fullName>
    </submittedName>
</protein>
<dbReference type="AlphaFoldDB" id="A0A370HCJ5"/>
<dbReference type="EMBL" id="QQAZ01000002">
    <property type="protein sequence ID" value="RDI54653.1"/>
    <property type="molecule type" value="Genomic_DNA"/>
</dbReference>
<evidence type="ECO:0000313" key="2">
    <source>
        <dbReference type="Proteomes" id="UP000255355"/>
    </source>
</evidence>
<dbReference type="Proteomes" id="UP000255355">
    <property type="component" value="Unassembled WGS sequence"/>
</dbReference>
<keyword evidence="2" id="KW-1185">Reference proteome</keyword>
<comment type="caution">
    <text evidence="1">The sequence shown here is derived from an EMBL/GenBank/DDBJ whole genome shotgun (WGS) entry which is preliminary data.</text>
</comment>
<gene>
    <name evidence="1" type="ORF">DFR68_102782</name>
</gene>
<accession>A0A370HCJ5</accession>
<sequence>MSGRWSGRRMPIGHQDLLGPVVQNLARVAVSAGGIAALLPVMPKALATMG</sequence>
<organism evidence="1 2">
    <name type="scientific">Nocardia mexicana</name>
    <dbReference type="NCBI Taxonomy" id="279262"/>
    <lineage>
        <taxon>Bacteria</taxon>
        <taxon>Bacillati</taxon>
        <taxon>Actinomycetota</taxon>
        <taxon>Actinomycetes</taxon>
        <taxon>Mycobacteriales</taxon>
        <taxon>Nocardiaceae</taxon>
        <taxon>Nocardia</taxon>
    </lineage>
</organism>
<evidence type="ECO:0000313" key="1">
    <source>
        <dbReference type="EMBL" id="RDI54653.1"/>
    </source>
</evidence>
<reference evidence="1 2" key="1">
    <citation type="submission" date="2018-07" db="EMBL/GenBank/DDBJ databases">
        <title>Genomic Encyclopedia of Type Strains, Phase IV (KMG-IV): sequencing the most valuable type-strain genomes for metagenomic binning, comparative biology and taxonomic classification.</title>
        <authorList>
            <person name="Goeker M."/>
        </authorList>
    </citation>
    <scope>NUCLEOTIDE SEQUENCE [LARGE SCALE GENOMIC DNA]</scope>
    <source>
        <strain evidence="1 2">DSM 44952</strain>
    </source>
</reference>